<dbReference type="GO" id="GO:0022857">
    <property type="term" value="F:transmembrane transporter activity"/>
    <property type="evidence" value="ECO:0007669"/>
    <property type="project" value="InterPro"/>
</dbReference>
<reference evidence="7" key="1">
    <citation type="submission" date="2016-10" db="EMBL/GenBank/DDBJ databases">
        <title>Sequence of Gallionella enrichment culture.</title>
        <authorList>
            <person name="Poehlein A."/>
            <person name="Muehling M."/>
            <person name="Daniel R."/>
        </authorList>
    </citation>
    <scope>NUCLEOTIDE SEQUENCE</scope>
</reference>
<feature type="transmembrane region" description="Helical" evidence="6">
    <location>
        <begin position="22"/>
        <end position="43"/>
    </location>
</feature>
<dbReference type="PANTHER" id="PTHR30558">
    <property type="entry name" value="EXBD MEMBRANE COMPONENT OF PMF-DRIVEN MACROMOLECULE IMPORT SYSTEM"/>
    <property type="match status" value="1"/>
</dbReference>
<keyword evidence="5 6" id="KW-0472">Membrane</keyword>
<comment type="caution">
    <text evidence="7">The sequence shown here is derived from an EMBL/GenBank/DDBJ whole genome shotgun (WGS) entry which is preliminary data.</text>
</comment>
<dbReference type="PANTHER" id="PTHR30558:SF7">
    <property type="entry name" value="TOL-PAL SYSTEM PROTEIN TOLR"/>
    <property type="match status" value="1"/>
</dbReference>
<organism evidence="7">
    <name type="scientific">mine drainage metagenome</name>
    <dbReference type="NCBI Taxonomy" id="410659"/>
    <lineage>
        <taxon>unclassified sequences</taxon>
        <taxon>metagenomes</taxon>
        <taxon>ecological metagenomes</taxon>
    </lineage>
</organism>
<dbReference type="InterPro" id="IPR003400">
    <property type="entry name" value="ExbD"/>
</dbReference>
<dbReference type="AlphaFoldDB" id="A0A1J5QJH9"/>
<dbReference type="Gene3D" id="3.30.420.270">
    <property type="match status" value="1"/>
</dbReference>
<proteinExistence type="predicted"/>
<evidence type="ECO:0000256" key="2">
    <source>
        <dbReference type="ARBA" id="ARBA00022475"/>
    </source>
</evidence>
<keyword evidence="2" id="KW-1003">Cell membrane</keyword>
<keyword evidence="4 6" id="KW-1133">Transmembrane helix</keyword>
<evidence type="ECO:0000256" key="5">
    <source>
        <dbReference type="ARBA" id="ARBA00023136"/>
    </source>
</evidence>
<comment type="subcellular location">
    <subcellularLocation>
        <location evidence="1">Cell membrane</location>
        <topology evidence="1">Single-pass membrane protein</topology>
    </subcellularLocation>
</comment>
<dbReference type="EMBL" id="MLJW01001947">
    <property type="protein sequence ID" value="OIQ76165.1"/>
    <property type="molecule type" value="Genomic_DNA"/>
</dbReference>
<protein>
    <submittedName>
        <fullName evidence="7">Biopolymer transport protein ExbD</fullName>
    </submittedName>
</protein>
<evidence type="ECO:0000313" key="7">
    <source>
        <dbReference type="EMBL" id="OIQ76165.1"/>
    </source>
</evidence>
<gene>
    <name evidence="7" type="primary">exbD_27</name>
    <name evidence="7" type="ORF">GALL_421540</name>
</gene>
<evidence type="ECO:0000256" key="3">
    <source>
        <dbReference type="ARBA" id="ARBA00022692"/>
    </source>
</evidence>
<dbReference type="GO" id="GO:0005886">
    <property type="term" value="C:plasma membrane"/>
    <property type="evidence" value="ECO:0007669"/>
    <property type="project" value="UniProtKB-SubCell"/>
</dbReference>
<dbReference type="Pfam" id="PF02472">
    <property type="entry name" value="ExbD"/>
    <property type="match status" value="1"/>
</dbReference>
<evidence type="ECO:0000256" key="4">
    <source>
        <dbReference type="ARBA" id="ARBA00022989"/>
    </source>
</evidence>
<evidence type="ECO:0000256" key="6">
    <source>
        <dbReference type="SAM" id="Phobius"/>
    </source>
</evidence>
<accession>A0A1J5QJH9</accession>
<keyword evidence="3 6" id="KW-0812">Transmembrane</keyword>
<evidence type="ECO:0000256" key="1">
    <source>
        <dbReference type="ARBA" id="ARBA00004162"/>
    </source>
</evidence>
<sequence length="160" mass="16954">MPSIQHGSRGGRSRRALADINVVPYIDVMLVLLIIFMVTAPLITPTVVKLPTVGNAPQEPSTLVQVTIQKDETLQVALRDPKLAGGKGQATAGATPESVTLRALPQSVQQLATEAGSTLADMPVLIAADKDVKYDVVMRTLNTLKQHGVQRVGLAVKSTP</sequence>
<name>A0A1J5QJH9_9ZZZZ</name>